<dbReference type="InterPro" id="IPR001932">
    <property type="entry name" value="PPM-type_phosphatase-like_dom"/>
</dbReference>
<evidence type="ECO:0000256" key="1">
    <source>
        <dbReference type="ARBA" id="ARBA00022801"/>
    </source>
</evidence>
<keyword evidence="4" id="KW-1185">Reference proteome</keyword>
<dbReference type="SUPFAM" id="SSF55785">
    <property type="entry name" value="PYP-like sensor domain (PAS domain)"/>
    <property type="match status" value="1"/>
</dbReference>
<dbReference type="Gene3D" id="3.30.450.20">
    <property type="entry name" value="PAS domain"/>
    <property type="match status" value="1"/>
</dbReference>
<dbReference type="AlphaFoldDB" id="A0A5C8ZKB6"/>
<dbReference type="InterPro" id="IPR000014">
    <property type="entry name" value="PAS"/>
</dbReference>
<dbReference type="PROSITE" id="PS50112">
    <property type="entry name" value="PAS"/>
    <property type="match status" value="1"/>
</dbReference>
<dbReference type="CDD" id="cd00130">
    <property type="entry name" value="PAS"/>
    <property type="match status" value="1"/>
</dbReference>
<dbReference type="Gene3D" id="3.30.450.40">
    <property type="match status" value="1"/>
</dbReference>
<dbReference type="EMBL" id="VKAC01000002">
    <property type="protein sequence ID" value="TXR57563.1"/>
    <property type="molecule type" value="Genomic_DNA"/>
</dbReference>
<proteinExistence type="predicted"/>
<sequence>MVPAHSPASSTREISSHVTGGDTTCRLRWWAVGAGPHTVRVVGDRVEDVAAAPGLLSPERAEALLEALPNGFALLDADWRFTWVNAASARLAGSTREAMVGSVVWDVLPGSRGSAVEGAWRTAMAQQRETVVEVHASVDPPLWLEVRAWPDGDGLATSTTDVTARHLDREAAERSSRRNGLLTRSGAELGGAVGVREASERLAHLVVPALADWCVVSEVEGDDQLLRGAVRTAGWWHRDSRRLPLVARLALETSAVVDQPRASTPDGAQAAAREVFQPLLQGRPVVLTRGAADVMAAAVTDPGARAAIAQLDPSSLVVVPLRGRYGLVGLLSCYTDQGRPAPDAEDVALITDLARRGGLAVESARLRDEQQRLGEALQRSLLTAPPLLPGCEVAVRYVPAAHSAHVGGDWYDAFAQPAGPVLVVGDVVGHDSRAAADMGQVRGILRGLGVADDTPPAELLARVDTAMASLGVETTATAVVARLEREAQHLTTGGAVLRWCSAGHLPPLAVEPGGPARVLPGRSGLLLGMEQLTGGSVRNEHVAELAPGSTVLLCTDGLVERRGTALDAGLEQLRAALEAFRDLPLQQLCDAVVRRLLPAHPEDDVALLAVRLRPA</sequence>
<dbReference type="SMART" id="SM00091">
    <property type="entry name" value="PAS"/>
    <property type="match status" value="1"/>
</dbReference>
<dbReference type="PANTHER" id="PTHR43156">
    <property type="entry name" value="STAGE II SPORULATION PROTEIN E-RELATED"/>
    <property type="match status" value="1"/>
</dbReference>
<organism evidence="3 4">
    <name type="scientific">Quadrisphaera setariae</name>
    <dbReference type="NCBI Taxonomy" id="2593304"/>
    <lineage>
        <taxon>Bacteria</taxon>
        <taxon>Bacillati</taxon>
        <taxon>Actinomycetota</taxon>
        <taxon>Actinomycetes</taxon>
        <taxon>Kineosporiales</taxon>
        <taxon>Kineosporiaceae</taxon>
        <taxon>Quadrisphaera</taxon>
    </lineage>
</organism>
<dbReference type="SMART" id="SM00331">
    <property type="entry name" value="PP2C_SIG"/>
    <property type="match status" value="1"/>
</dbReference>
<dbReference type="Proteomes" id="UP000321234">
    <property type="component" value="Unassembled WGS sequence"/>
</dbReference>
<dbReference type="GO" id="GO:0016791">
    <property type="term" value="F:phosphatase activity"/>
    <property type="evidence" value="ECO:0007669"/>
    <property type="project" value="TreeGrafter"/>
</dbReference>
<dbReference type="Gene3D" id="3.60.40.10">
    <property type="entry name" value="PPM-type phosphatase domain"/>
    <property type="match status" value="1"/>
</dbReference>
<name>A0A5C8ZKB6_9ACTN</name>
<feature type="domain" description="PAS" evidence="2">
    <location>
        <begin position="57"/>
        <end position="127"/>
    </location>
</feature>
<dbReference type="InterPro" id="IPR013656">
    <property type="entry name" value="PAS_4"/>
</dbReference>
<dbReference type="InterPro" id="IPR029016">
    <property type="entry name" value="GAF-like_dom_sf"/>
</dbReference>
<dbReference type="InterPro" id="IPR036457">
    <property type="entry name" value="PPM-type-like_dom_sf"/>
</dbReference>
<dbReference type="InterPro" id="IPR052016">
    <property type="entry name" value="Bact_Sigma-Reg"/>
</dbReference>
<protein>
    <submittedName>
        <fullName evidence="3">SpoIIE family protein phosphatase</fullName>
    </submittedName>
</protein>
<dbReference type="Pfam" id="PF08448">
    <property type="entry name" value="PAS_4"/>
    <property type="match status" value="1"/>
</dbReference>
<evidence type="ECO:0000313" key="4">
    <source>
        <dbReference type="Proteomes" id="UP000321234"/>
    </source>
</evidence>
<evidence type="ECO:0000259" key="2">
    <source>
        <dbReference type="PROSITE" id="PS50112"/>
    </source>
</evidence>
<dbReference type="PANTHER" id="PTHR43156:SF2">
    <property type="entry name" value="STAGE II SPORULATION PROTEIN E"/>
    <property type="match status" value="1"/>
</dbReference>
<dbReference type="OrthoDB" id="118142at2"/>
<dbReference type="InterPro" id="IPR035965">
    <property type="entry name" value="PAS-like_dom_sf"/>
</dbReference>
<accession>A0A5C8ZKB6</accession>
<keyword evidence="1" id="KW-0378">Hydrolase</keyword>
<dbReference type="SUPFAM" id="SSF81606">
    <property type="entry name" value="PP2C-like"/>
    <property type="match status" value="1"/>
</dbReference>
<reference evidence="3 4" key="1">
    <citation type="submission" date="2019-07" db="EMBL/GenBank/DDBJ databases">
        <title>Quadrisphaera sp. strain DD2A genome sequencing and assembly.</title>
        <authorList>
            <person name="Kim I."/>
        </authorList>
    </citation>
    <scope>NUCLEOTIDE SEQUENCE [LARGE SCALE GENOMIC DNA]</scope>
    <source>
        <strain evidence="3 4">DD2A</strain>
    </source>
</reference>
<dbReference type="Pfam" id="PF07228">
    <property type="entry name" value="SpoIIE"/>
    <property type="match status" value="1"/>
</dbReference>
<dbReference type="SUPFAM" id="SSF55781">
    <property type="entry name" value="GAF domain-like"/>
    <property type="match status" value="1"/>
</dbReference>
<comment type="caution">
    <text evidence="3">The sequence shown here is derived from an EMBL/GenBank/DDBJ whole genome shotgun (WGS) entry which is preliminary data.</text>
</comment>
<gene>
    <name evidence="3" type="ORF">FMM08_04910</name>
</gene>
<evidence type="ECO:0000313" key="3">
    <source>
        <dbReference type="EMBL" id="TXR57563.1"/>
    </source>
</evidence>